<comment type="caution">
    <text evidence="1">The sequence shown here is derived from an EMBL/GenBank/DDBJ whole genome shotgun (WGS) entry which is preliminary data.</text>
</comment>
<sequence length="329" mass="36111">MCRDYDGKVTPEEVAAAALYLKDTLGKEGIQELISNLSKDKDRKQGGVGVRFVLSSMISGLRTQKLLPDPCILLTALCPEFGSPSADAALLVEADGFVGLGLSFAFVLGGRYLTLFPSSSPKDRGASLARDIIQWREQTEEFQVERKDVRGGPLLLPFSAGLDLVSQETLPSADVCVNPASAVKMWVGRTWSQRRTLSILTRTSSPSGRRVVGSRGKRRSSPASQFERELQRALGGDGRWRGKGCFQSLPCALGFHSGQLPCFAWNCGFGSQAAAWFGWSCTQLFRAWFCRFGSPLAWVVMGRFMLKTLSDWAAEMKMPIHLKRGECRG</sequence>
<gene>
    <name evidence="1" type="ORF">CK203_086455</name>
</gene>
<dbReference type="AlphaFoldDB" id="A0A438BSY8"/>
<accession>A0A438BSY8</accession>
<dbReference type="EMBL" id="QGNW01002632">
    <property type="protein sequence ID" value="RVW13980.1"/>
    <property type="molecule type" value="Genomic_DNA"/>
</dbReference>
<organism evidence="1 2">
    <name type="scientific">Vitis vinifera</name>
    <name type="common">Grape</name>
    <dbReference type="NCBI Taxonomy" id="29760"/>
    <lineage>
        <taxon>Eukaryota</taxon>
        <taxon>Viridiplantae</taxon>
        <taxon>Streptophyta</taxon>
        <taxon>Embryophyta</taxon>
        <taxon>Tracheophyta</taxon>
        <taxon>Spermatophyta</taxon>
        <taxon>Magnoliopsida</taxon>
        <taxon>eudicotyledons</taxon>
        <taxon>Gunneridae</taxon>
        <taxon>Pentapetalae</taxon>
        <taxon>rosids</taxon>
        <taxon>Vitales</taxon>
        <taxon>Vitaceae</taxon>
        <taxon>Viteae</taxon>
        <taxon>Vitis</taxon>
    </lineage>
</organism>
<dbReference type="Proteomes" id="UP000288805">
    <property type="component" value="Unassembled WGS sequence"/>
</dbReference>
<protein>
    <submittedName>
        <fullName evidence="1">Uncharacterized protein</fullName>
    </submittedName>
</protein>
<evidence type="ECO:0000313" key="2">
    <source>
        <dbReference type="Proteomes" id="UP000288805"/>
    </source>
</evidence>
<proteinExistence type="predicted"/>
<name>A0A438BSY8_VITVI</name>
<reference evidence="1 2" key="1">
    <citation type="journal article" date="2018" name="PLoS Genet.">
        <title>Population sequencing reveals clonal diversity and ancestral inbreeding in the grapevine cultivar Chardonnay.</title>
        <authorList>
            <person name="Roach M.J."/>
            <person name="Johnson D.L."/>
            <person name="Bohlmann J."/>
            <person name="van Vuuren H.J."/>
            <person name="Jones S.J."/>
            <person name="Pretorius I.S."/>
            <person name="Schmidt S.A."/>
            <person name="Borneman A.R."/>
        </authorList>
    </citation>
    <scope>NUCLEOTIDE SEQUENCE [LARGE SCALE GENOMIC DNA]</scope>
    <source>
        <strain evidence="2">cv. Chardonnay</strain>
        <tissue evidence="1">Leaf</tissue>
    </source>
</reference>
<evidence type="ECO:0000313" key="1">
    <source>
        <dbReference type="EMBL" id="RVW13980.1"/>
    </source>
</evidence>